<dbReference type="EMBL" id="JBEPCU010001093">
    <property type="protein sequence ID" value="MER6982621.1"/>
    <property type="molecule type" value="Genomic_DNA"/>
</dbReference>
<feature type="compositionally biased region" description="Low complexity" evidence="1">
    <location>
        <begin position="132"/>
        <end position="142"/>
    </location>
</feature>
<evidence type="ECO:0000313" key="3">
    <source>
        <dbReference type="Proteomes" id="UP001458415"/>
    </source>
</evidence>
<comment type="caution">
    <text evidence="2">The sequence shown here is derived from an EMBL/GenBank/DDBJ whole genome shotgun (WGS) entry which is preliminary data.</text>
</comment>
<proteinExistence type="predicted"/>
<evidence type="ECO:0000313" key="2">
    <source>
        <dbReference type="EMBL" id="MER6982621.1"/>
    </source>
</evidence>
<dbReference type="Proteomes" id="UP001458415">
    <property type="component" value="Unassembled WGS sequence"/>
</dbReference>
<protein>
    <submittedName>
        <fullName evidence="2">Uncharacterized protein</fullName>
    </submittedName>
</protein>
<organism evidence="2 3">
    <name type="scientific">Streptomyces carpinensis</name>
    <dbReference type="NCBI Taxonomy" id="66369"/>
    <lineage>
        <taxon>Bacteria</taxon>
        <taxon>Bacillati</taxon>
        <taxon>Actinomycetota</taxon>
        <taxon>Actinomycetes</taxon>
        <taxon>Kitasatosporales</taxon>
        <taxon>Streptomycetaceae</taxon>
        <taxon>Streptomyces</taxon>
    </lineage>
</organism>
<feature type="region of interest" description="Disordered" evidence="1">
    <location>
        <begin position="106"/>
        <end position="160"/>
    </location>
</feature>
<accession>A0ABV1WFR7</accession>
<feature type="non-terminal residue" evidence="2">
    <location>
        <position position="1"/>
    </location>
</feature>
<gene>
    <name evidence="2" type="ORF">ABT317_38090</name>
</gene>
<feature type="compositionally biased region" description="Low complexity" evidence="1">
    <location>
        <begin position="1"/>
        <end position="18"/>
    </location>
</feature>
<evidence type="ECO:0000256" key="1">
    <source>
        <dbReference type="SAM" id="MobiDB-lite"/>
    </source>
</evidence>
<feature type="region of interest" description="Disordered" evidence="1">
    <location>
        <begin position="1"/>
        <end position="29"/>
    </location>
</feature>
<reference evidence="2 3" key="1">
    <citation type="submission" date="2024-06" db="EMBL/GenBank/DDBJ databases">
        <title>The Natural Products Discovery Center: Release of the First 8490 Sequenced Strains for Exploring Actinobacteria Biosynthetic Diversity.</title>
        <authorList>
            <person name="Kalkreuter E."/>
            <person name="Kautsar S.A."/>
            <person name="Yang D."/>
            <person name="Bader C.D."/>
            <person name="Teijaro C.N."/>
            <person name="Fluegel L."/>
            <person name="Davis C.M."/>
            <person name="Simpson J.R."/>
            <person name="Lauterbach L."/>
            <person name="Steele A.D."/>
            <person name="Gui C."/>
            <person name="Meng S."/>
            <person name="Li G."/>
            <person name="Viehrig K."/>
            <person name="Ye F."/>
            <person name="Su P."/>
            <person name="Kiefer A.F."/>
            <person name="Nichols A."/>
            <person name="Cepeda A.J."/>
            <person name="Yan W."/>
            <person name="Fan B."/>
            <person name="Jiang Y."/>
            <person name="Adhikari A."/>
            <person name="Zheng C.-J."/>
            <person name="Schuster L."/>
            <person name="Cowan T.M."/>
            <person name="Smanski M.J."/>
            <person name="Chevrette M.G."/>
            <person name="De Carvalho L.P.S."/>
            <person name="Shen B."/>
        </authorList>
    </citation>
    <scope>NUCLEOTIDE SEQUENCE [LARGE SCALE GENOMIC DNA]</scope>
    <source>
        <strain evidence="2 3">NPDC000634</strain>
    </source>
</reference>
<name>A0ABV1WFR7_9ACTN</name>
<keyword evidence="3" id="KW-1185">Reference proteome</keyword>
<sequence>FAAAPAQAAAPAHSAPPATLYTPPANPDANQQIRDVVRHRQFKDAAGVLAMTLTRQAVWYGDGTPDEVRASVHNTVADAAQLKLGTNVTALAIVLVAGEALTQGRSETWARRHHDPRTGSPHRAGRRGTMSRAARGPPVAGPRRARGPAERLMTRAGSSW</sequence>